<dbReference type="GO" id="GO:0070006">
    <property type="term" value="F:metalloaminopeptidase activity"/>
    <property type="evidence" value="ECO:0007669"/>
    <property type="project" value="InterPro"/>
</dbReference>
<dbReference type="Gene3D" id="3.90.230.10">
    <property type="entry name" value="Creatinase/methionine aminopeptidase superfamily"/>
    <property type="match status" value="1"/>
</dbReference>
<evidence type="ECO:0000256" key="8">
    <source>
        <dbReference type="ARBA" id="ARBA00069363"/>
    </source>
</evidence>
<proteinExistence type="inferred from homology"/>
<reference evidence="12 13" key="1">
    <citation type="submission" date="2015-08" db="EMBL/GenBank/DDBJ databases">
        <authorList>
            <person name="Babu N.S."/>
            <person name="Beckwith C.J."/>
            <person name="Beseler K.G."/>
            <person name="Brison A."/>
            <person name="Carone J.V."/>
            <person name="Caskin T.P."/>
            <person name="Diamond M."/>
            <person name="Durham M.E."/>
            <person name="Foxe J.M."/>
            <person name="Go M."/>
            <person name="Henderson B.A."/>
            <person name="Jones I.B."/>
            <person name="McGettigan J.A."/>
            <person name="Micheletti S.J."/>
            <person name="Nasrallah M.E."/>
            <person name="Ortiz D."/>
            <person name="Piller C.R."/>
            <person name="Privatt S.R."/>
            <person name="Schneider S.L."/>
            <person name="Sharp S."/>
            <person name="Smith T.C."/>
            <person name="Stanton J.D."/>
            <person name="Ullery H.E."/>
            <person name="Wilson R.J."/>
            <person name="Serrano M.G."/>
            <person name="Buck G."/>
            <person name="Lee V."/>
            <person name="Wang Y."/>
            <person name="Carvalho R."/>
            <person name="Voegtly L."/>
            <person name="Shi R."/>
            <person name="Duckworth R."/>
            <person name="Johnson A."/>
            <person name="Loviza R."/>
            <person name="Walstead R."/>
            <person name="Shah Z."/>
            <person name="Kiflezghi M."/>
            <person name="Wade K."/>
            <person name="Ball S.L."/>
            <person name="Bradley K.W."/>
            <person name="Asai D.J."/>
            <person name="Bowman C.A."/>
            <person name="Russell D.A."/>
            <person name="Pope W.H."/>
            <person name="Jacobs-Sera D."/>
            <person name="Hendrix R.W."/>
            <person name="Hatfull G.F."/>
        </authorList>
    </citation>
    <scope>NUCLEOTIDE SEQUENCE [LARGE SCALE GENOMIC DNA]</scope>
    <source>
        <strain evidence="12 13">DSM 27648</strain>
    </source>
</reference>
<keyword evidence="5" id="KW-0479">Metal-binding</keyword>
<dbReference type="EC" id="3.4.11.9" evidence="4"/>
<gene>
    <name evidence="12" type="ORF">AKJ09_09198</name>
</gene>
<evidence type="ECO:0000256" key="5">
    <source>
        <dbReference type="ARBA" id="ARBA00022723"/>
    </source>
</evidence>
<dbReference type="SUPFAM" id="SSF55920">
    <property type="entry name" value="Creatinase/aminopeptidase"/>
    <property type="match status" value="1"/>
</dbReference>
<dbReference type="RefSeq" id="WP_146653445.1">
    <property type="nucleotide sequence ID" value="NZ_CP012333.1"/>
</dbReference>
<comment type="catalytic activity">
    <reaction evidence="1">
        <text>Release of any N-terminal amino acid, including proline, that is linked to proline, even from a dipeptide or tripeptide.</text>
        <dbReference type="EC" id="3.4.11.9"/>
    </reaction>
</comment>
<dbReference type="FunFam" id="3.90.230.10:FF:000002">
    <property type="entry name" value="Xaa-Pro aminopeptidase 3"/>
    <property type="match status" value="1"/>
</dbReference>
<dbReference type="GO" id="GO:0006508">
    <property type="term" value="P:proteolysis"/>
    <property type="evidence" value="ECO:0007669"/>
    <property type="project" value="TreeGrafter"/>
</dbReference>
<evidence type="ECO:0000313" key="12">
    <source>
        <dbReference type="EMBL" id="AKV02535.1"/>
    </source>
</evidence>
<dbReference type="PATRIC" id="fig|1391654.3.peg.9322"/>
<evidence type="ECO:0000256" key="1">
    <source>
        <dbReference type="ARBA" id="ARBA00001424"/>
    </source>
</evidence>
<dbReference type="EMBL" id="CP012333">
    <property type="protein sequence ID" value="AKV02535.1"/>
    <property type="molecule type" value="Genomic_DNA"/>
</dbReference>
<dbReference type="InterPro" id="IPR000994">
    <property type="entry name" value="Pept_M24"/>
</dbReference>
<evidence type="ECO:0000256" key="3">
    <source>
        <dbReference type="ARBA" id="ARBA00008766"/>
    </source>
</evidence>
<dbReference type="Pfam" id="PF05195">
    <property type="entry name" value="AMP_N"/>
    <property type="match status" value="1"/>
</dbReference>
<dbReference type="Proteomes" id="UP000064967">
    <property type="component" value="Chromosome"/>
</dbReference>
<evidence type="ECO:0000313" key="13">
    <source>
        <dbReference type="Proteomes" id="UP000064967"/>
    </source>
</evidence>
<evidence type="ECO:0000256" key="10">
    <source>
        <dbReference type="ARBA" id="ARBA00081411"/>
    </source>
</evidence>
<comment type="similarity">
    <text evidence="3">Belongs to the peptidase M24B family.</text>
</comment>
<evidence type="ECO:0000256" key="7">
    <source>
        <dbReference type="ARBA" id="ARBA00023211"/>
    </source>
</evidence>
<dbReference type="PANTHER" id="PTHR43226">
    <property type="entry name" value="XAA-PRO AMINOPEPTIDASE 3"/>
    <property type="match status" value="1"/>
</dbReference>
<dbReference type="SMART" id="SM01011">
    <property type="entry name" value="AMP_N"/>
    <property type="match status" value="1"/>
</dbReference>
<dbReference type="KEGG" id="llu:AKJ09_09198"/>
<dbReference type="PANTHER" id="PTHR43226:SF4">
    <property type="entry name" value="XAA-PRO AMINOPEPTIDASE 3"/>
    <property type="match status" value="1"/>
</dbReference>
<dbReference type="STRING" id="1391654.AKJ09_09198"/>
<dbReference type="InterPro" id="IPR029149">
    <property type="entry name" value="Creatin/AminoP/Spt16_N"/>
</dbReference>
<keyword evidence="12" id="KW-0031">Aminopeptidase</keyword>
<organism evidence="12 13">
    <name type="scientific">Labilithrix luteola</name>
    <dbReference type="NCBI Taxonomy" id="1391654"/>
    <lineage>
        <taxon>Bacteria</taxon>
        <taxon>Pseudomonadati</taxon>
        <taxon>Myxococcota</taxon>
        <taxon>Polyangia</taxon>
        <taxon>Polyangiales</taxon>
        <taxon>Labilitrichaceae</taxon>
        <taxon>Labilithrix</taxon>
    </lineage>
</organism>
<dbReference type="SUPFAM" id="SSF53092">
    <property type="entry name" value="Creatinase/prolidase N-terminal domain"/>
    <property type="match status" value="1"/>
</dbReference>
<evidence type="ECO:0000256" key="9">
    <source>
        <dbReference type="ARBA" id="ARBA00075356"/>
    </source>
</evidence>
<keyword evidence="7" id="KW-0464">Manganese</keyword>
<dbReference type="InterPro" id="IPR052433">
    <property type="entry name" value="X-Pro_dipept-like"/>
</dbReference>
<dbReference type="CDD" id="cd01087">
    <property type="entry name" value="Prolidase"/>
    <property type="match status" value="1"/>
</dbReference>
<evidence type="ECO:0000256" key="4">
    <source>
        <dbReference type="ARBA" id="ARBA00012574"/>
    </source>
</evidence>
<name>A0A0K1QAT6_9BACT</name>
<dbReference type="GO" id="GO:0005829">
    <property type="term" value="C:cytosol"/>
    <property type="evidence" value="ECO:0007669"/>
    <property type="project" value="TreeGrafter"/>
</dbReference>
<dbReference type="Gene3D" id="3.40.350.10">
    <property type="entry name" value="Creatinase/prolidase N-terminal domain"/>
    <property type="match status" value="1"/>
</dbReference>
<dbReference type="Pfam" id="PF00557">
    <property type="entry name" value="Peptidase_M24"/>
    <property type="match status" value="1"/>
</dbReference>
<protein>
    <recommendedName>
        <fullName evidence="8">Xaa-Pro aminopeptidase</fullName>
        <ecNumber evidence="4">3.4.11.9</ecNumber>
    </recommendedName>
    <alternativeName>
        <fullName evidence="9">Aminopeptidase P II</fullName>
    </alternativeName>
    <alternativeName>
        <fullName evidence="10">X-Pro aminopeptidase</fullName>
    </alternativeName>
</protein>
<evidence type="ECO:0000256" key="2">
    <source>
        <dbReference type="ARBA" id="ARBA00001936"/>
    </source>
</evidence>
<keyword evidence="6" id="KW-0378">Hydrolase</keyword>
<dbReference type="InterPro" id="IPR007865">
    <property type="entry name" value="Aminopep_P_N"/>
</dbReference>
<evidence type="ECO:0000256" key="6">
    <source>
        <dbReference type="ARBA" id="ARBA00022801"/>
    </source>
</evidence>
<feature type="domain" description="Aminopeptidase P N-terminal" evidence="11">
    <location>
        <begin position="5"/>
        <end position="140"/>
    </location>
</feature>
<dbReference type="InterPro" id="IPR036005">
    <property type="entry name" value="Creatinase/aminopeptidase-like"/>
</dbReference>
<keyword evidence="12" id="KW-0645">Protease</keyword>
<comment type="cofactor">
    <cofactor evidence="2">
        <name>Mn(2+)</name>
        <dbReference type="ChEBI" id="CHEBI:29035"/>
    </cofactor>
</comment>
<dbReference type="OrthoDB" id="9806388at2"/>
<accession>A0A0K1QAT6</accession>
<evidence type="ECO:0000259" key="11">
    <source>
        <dbReference type="SMART" id="SM01011"/>
    </source>
</evidence>
<dbReference type="GO" id="GO:0030145">
    <property type="term" value="F:manganese ion binding"/>
    <property type="evidence" value="ECO:0007669"/>
    <property type="project" value="InterPro"/>
</dbReference>
<dbReference type="AlphaFoldDB" id="A0A0K1QAT6"/>
<keyword evidence="13" id="KW-1185">Reference proteome</keyword>
<sequence>MCTCHSEVYAKRRRAFLDAVAQRGEDAVCLFPSAPVFTRNNDVEHEYRQDSDLFYLTGWSEPQSVLVMEVGKERKNTMFVRPRDAGREVWDGPRWGVDGAKAHFGANDAFTYDKLAEELPKLFANKKRLYYRLGVNRAMDDKVLEAVDRTRARAKLGLTWPTEIIDPGTIVHEMRLFKGADDLVAMQRAADITAEAHIRAMARAKAGMHEFEVEALLLETFRKHGSERPAYGSIVGSGANATILHYRQNDKKMAAGELLLIDAGCEYDYFASDVTRTFPIGGKFSKEQQAIYELVLAAQEAGIEKTRKGSTLEQIHAVCVEVITRGLVSLGLLQGEVEQLIKDEAYKPFYMHKTSHWLGMDVHDVGNYHVGGKARDLEPGMVLTVEPGIYIGRDYDKVPAEWRGIGVRIEDDILVTDGAPKNLTQAIPKTVAEVQQACAA</sequence>